<keyword evidence="2" id="KW-1185">Reference proteome</keyword>
<dbReference type="AlphaFoldDB" id="A0A179URC3"/>
<dbReference type="VEuPathDB" id="FungiDB:BDBG_04553"/>
<reference evidence="2" key="1">
    <citation type="journal article" date="2015" name="PLoS Genet.">
        <title>The dynamic genome and transcriptome of the human fungal pathogen Blastomyces and close relative Emmonsia.</title>
        <authorList>
            <person name="Munoz J.F."/>
            <person name="Gauthier G.M."/>
            <person name="Desjardins C.A."/>
            <person name="Gallo J.E."/>
            <person name="Holder J."/>
            <person name="Sullivan T.D."/>
            <person name="Marty A.J."/>
            <person name="Carmen J.C."/>
            <person name="Chen Z."/>
            <person name="Ding L."/>
            <person name="Gujja S."/>
            <person name="Magrini V."/>
            <person name="Misas E."/>
            <person name="Mitreva M."/>
            <person name="Priest M."/>
            <person name="Saif S."/>
            <person name="Whiston E.A."/>
            <person name="Young S."/>
            <person name="Zeng Q."/>
            <person name="Goldman W.E."/>
            <person name="Mardis E.R."/>
            <person name="Taylor J.W."/>
            <person name="McEwen J.G."/>
            <person name="Clay O.K."/>
            <person name="Klein B.S."/>
            <person name="Cuomo C.A."/>
        </authorList>
    </citation>
    <scope>NUCLEOTIDE SEQUENCE [LARGE SCALE GENOMIC DNA]</scope>
    <source>
        <strain evidence="2">SLH14081</strain>
    </source>
</reference>
<name>A0A179URC3_BLAGS</name>
<dbReference type="KEGG" id="bgh:BDBG_04553"/>
<dbReference type="GeneID" id="8504512"/>
<accession>A0A179URC3</accession>
<dbReference type="RefSeq" id="XP_031578570.1">
    <property type="nucleotide sequence ID" value="XM_031721724.1"/>
</dbReference>
<dbReference type="Proteomes" id="UP000002038">
    <property type="component" value="Unassembled WGS sequence"/>
</dbReference>
<organism evidence="1 2">
    <name type="scientific">Blastomyces gilchristii (strain SLH14081)</name>
    <name type="common">Blastomyces dermatitidis</name>
    <dbReference type="NCBI Taxonomy" id="559298"/>
    <lineage>
        <taxon>Eukaryota</taxon>
        <taxon>Fungi</taxon>
        <taxon>Dikarya</taxon>
        <taxon>Ascomycota</taxon>
        <taxon>Pezizomycotina</taxon>
        <taxon>Eurotiomycetes</taxon>
        <taxon>Eurotiomycetidae</taxon>
        <taxon>Onygenales</taxon>
        <taxon>Ajellomycetaceae</taxon>
        <taxon>Blastomyces</taxon>
    </lineage>
</organism>
<proteinExistence type="predicted"/>
<sequence length="176" mass="19497">MQEFREASGWWVVDSSAGSAEGKGGRKGPRGLKGREVRWWQWWATAVKRWPPTLRGLPHRWSWPGMAWSPLSLNDEKEPIGSQGGADGGFPLLEAAEWRSCFKQRGGSDWVGSWKGALNLFLKRFAKGGPGWMVKPICLRPVKGYRAAKGVKVSKLAKDLHSACSLASQEEMSFGV</sequence>
<evidence type="ECO:0000313" key="1">
    <source>
        <dbReference type="EMBL" id="OAT08962.1"/>
    </source>
</evidence>
<protein>
    <submittedName>
        <fullName evidence="1">Uncharacterized protein</fullName>
    </submittedName>
</protein>
<dbReference type="EMBL" id="GG657456">
    <property type="protein sequence ID" value="OAT08962.1"/>
    <property type="molecule type" value="Genomic_DNA"/>
</dbReference>
<evidence type="ECO:0000313" key="2">
    <source>
        <dbReference type="Proteomes" id="UP000002038"/>
    </source>
</evidence>
<gene>
    <name evidence="1" type="ORF">BDBG_04553</name>
</gene>